<comment type="caution">
    <text evidence="1">The sequence shown here is derived from an EMBL/GenBank/DDBJ whole genome shotgun (WGS) entry which is preliminary data.</text>
</comment>
<protein>
    <submittedName>
        <fullName evidence="1">Tetratricopeptide (TPR) repeat protein</fullName>
    </submittedName>
</protein>
<dbReference type="InterPro" id="IPR019734">
    <property type="entry name" value="TPR_rpt"/>
</dbReference>
<dbReference type="InterPro" id="IPR027417">
    <property type="entry name" value="P-loop_NTPase"/>
</dbReference>
<proteinExistence type="predicted"/>
<dbReference type="Gene3D" id="1.25.40.10">
    <property type="entry name" value="Tetratricopeptide repeat domain"/>
    <property type="match status" value="1"/>
</dbReference>
<evidence type="ECO:0000313" key="1">
    <source>
        <dbReference type="EMBL" id="MBB5108960.1"/>
    </source>
</evidence>
<dbReference type="SMART" id="SM00028">
    <property type="entry name" value="TPR"/>
    <property type="match status" value="2"/>
</dbReference>
<dbReference type="Gene3D" id="3.40.50.300">
    <property type="entry name" value="P-loop containing nucleotide triphosphate hydrolases"/>
    <property type="match status" value="1"/>
</dbReference>
<name>A0A7W8B254_STRST</name>
<dbReference type="SUPFAM" id="SSF48452">
    <property type="entry name" value="TPR-like"/>
    <property type="match status" value="1"/>
</dbReference>
<dbReference type="Proteomes" id="UP000549009">
    <property type="component" value="Unassembled WGS sequence"/>
</dbReference>
<dbReference type="InterPro" id="IPR011990">
    <property type="entry name" value="TPR-like_helical_dom_sf"/>
</dbReference>
<organism evidence="1 2">
    <name type="scientific">Streptomyces spectabilis</name>
    <dbReference type="NCBI Taxonomy" id="68270"/>
    <lineage>
        <taxon>Bacteria</taxon>
        <taxon>Bacillati</taxon>
        <taxon>Actinomycetota</taxon>
        <taxon>Actinomycetes</taxon>
        <taxon>Kitasatosporales</taxon>
        <taxon>Streptomycetaceae</taxon>
        <taxon>Streptomyces</taxon>
    </lineage>
</organism>
<keyword evidence="2" id="KW-1185">Reference proteome</keyword>
<sequence length="721" mass="78166">MTGDRAGTTRNSLEHAYVGAPVVQAGEIRSVHLHAPVPAAPPTPWQLLPVPATWTDRKAALCEFNEAARACPDYASALVVISGPGGVGKTGLATKWLTDHRGDCPDGQVYAELTGPPGEPAAAVVRRVLRYFLRALGHHPDADDVHELAAWWRSASYGRRLGVLLDNARADQVLALLPGGPGHLVVVTSREPLDALHAHGAFSYDLEPLEPAAAERLMARIAGRDRSRGQRAVLGTIAARCAYLPLALVVAATSASARSAGGLSSLAHTLSHTSTSRLEGTRTVTSVLDQACDGLPDNTARRAYRLLSMVPLTEFDTDVVANACDLTPDQAAAALHRLADARLLEPLGSRPGRNGPSYRFHDEVRPHAQQRATQADSTNAIQGAVRGTGEWLLATFTRAERILTPHHRTLDRTLTRLIPPVNFDQGDGDEQRGARVWVEAHMDDLAQMVREAARRQWHPMVWQLVHAAWPGFHILRLHELSYELHRLGVAAAEACGNRMAQREMLTTGVIALRGLRRFADGLTWAARAFALAREDGERRSEGQATHEMALCAKGQGDQVTAVALLREALEIRQEIRDRRATALTRIILGQIELENGRVTQASDHAGPAHVDLRAAGDRINAGRAALLLAEAYAPPYGPSSARVRDLLDLAEADFRHMGTLSGQARLLRVRGNFAAREDDLEGARGYYTKALALYQTFSAHDADELADLLKTLPDQRASPAL</sequence>
<accession>A0A7W8B254</accession>
<dbReference type="EMBL" id="JACHJD010000022">
    <property type="protein sequence ID" value="MBB5108960.1"/>
    <property type="molecule type" value="Genomic_DNA"/>
</dbReference>
<dbReference type="RefSeq" id="WP_184925874.1">
    <property type="nucleotide sequence ID" value="NZ_BMSQ01000025.1"/>
</dbReference>
<gene>
    <name evidence="1" type="ORF">FHS40_008086</name>
</gene>
<dbReference type="SUPFAM" id="SSF52540">
    <property type="entry name" value="P-loop containing nucleoside triphosphate hydrolases"/>
    <property type="match status" value="1"/>
</dbReference>
<evidence type="ECO:0000313" key="2">
    <source>
        <dbReference type="Proteomes" id="UP000549009"/>
    </source>
</evidence>
<dbReference type="AlphaFoldDB" id="A0A7W8B254"/>
<reference evidence="1 2" key="1">
    <citation type="submission" date="2020-08" db="EMBL/GenBank/DDBJ databases">
        <title>Genomic Encyclopedia of Type Strains, Phase III (KMG-III): the genomes of soil and plant-associated and newly described type strains.</title>
        <authorList>
            <person name="Whitman W."/>
        </authorList>
    </citation>
    <scope>NUCLEOTIDE SEQUENCE [LARGE SCALE GENOMIC DNA]</scope>
    <source>
        <strain evidence="1 2">CECT 3146</strain>
    </source>
</reference>